<dbReference type="Proteomes" id="UP000636800">
    <property type="component" value="Unassembled WGS sequence"/>
</dbReference>
<keyword evidence="3 8" id="KW-0813">Transport</keyword>
<dbReference type="InterPro" id="IPR004698">
    <property type="entry name" value="Zn/Fe_permease_fun/pln"/>
</dbReference>
<keyword evidence="6 8" id="KW-0406">Ion transport</keyword>
<reference evidence="11 12" key="1">
    <citation type="journal article" date="2020" name="Nat. Food">
        <title>A phased Vanilla planifolia genome enables genetic improvement of flavour and production.</title>
        <authorList>
            <person name="Hasing T."/>
            <person name="Tang H."/>
            <person name="Brym M."/>
            <person name="Khazi F."/>
            <person name="Huang T."/>
            <person name="Chambers A.H."/>
        </authorList>
    </citation>
    <scope>NUCLEOTIDE SEQUENCE [LARGE SCALE GENOMIC DNA]</scope>
    <source>
        <tissue evidence="11">Leaf</tissue>
    </source>
</reference>
<evidence type="ECO:0000256" key="10">
    <source>
        <dbReference type="SAM" id="SignalP"/>
    </source>
</evidence>
<dbReference type="PANTHER" id="PTHR11040:SF35">
    <property type="entry name" value="ZINC TRANSPORTER 5"/>
    <property type="match status" value="1"/>
</dbReference>
<feature type="region of interest" description="Disordered" evidence="9">
    <location>
        <begin position="116"/>
        <end position="142"/>
    </location>
</feature>
<dbReference type="InterPro" id="IPR003689">
    <property type="entry name" value="ZIP"/>
</dbReference>
<feature type="transmembrane region" description="Helical" evidence="8">
    <location>
        <begin position="253"/>
        <end position="277"/>
    </location>
</feature>
<comment type="similarity">
    <text evidence="2 8">Belongs to the ZIP transporter (TC 2.A.5) family.</text>
</comment>
<sequence>MTKPLLLVFWVPIFFFLPIHTRGDCGCDATDEEGKSHGRRSHPRHGLRPYPSERIRQAELAVPESKPMAGLPLRRLVAMVAAIGTTFLETVAAGYYARAKERNVMQPIKLVADEDKAEEGQGASDAHLHSQAMHGCTHRNESCPADDEVPFRHRLISQVLELGIMVHSVIIGISLGVSKDPSTVRPLVAALSFHQFFEGMGLGGCFVHAQLKLRSMTTMVLLFSFTTPLAIVVGIGISFGYKENDSFATIIEGILNSGAAGILIYIGLVDLLAVDFMNPRVQKDEKLQLMLSISLLIGAAPFCYAVLLSLFRMFTAASAVEDSAPLTVPRRGNLEATMGGVWREMSGISKRGHHKMPNRRGEGLRGKGQHDTWGGE</sequence>
<feature type="signal peptide" evidence="10">
    <location>
        <begin position="1"/>
        <end position="23"/>
    </location>
</feature>
<evidence type="ECO:0000313" key="12">
    <source>
        <dbReference type="Proteomes" id="UP000636800"/>
    </source>
</evidence>
<accession>A0A835U761</accession>
<evidence type="ECO:0000256" key="1">
    <source>
        <dbReference type="ARBA" id="ARBA00004141"/>
    </source>
</evidence>
<evidence type="ECO:0000313" key="11">
    <source>
        <dbReference type="EMBL" id="KAG0452154.1"/>
    </source>
</evidence>
<feature type="region of interest" description="Disordered" evidence="9">
    <location>
        <begin position="29"/>
        <end position="49"/>
    </location>
</feature>
<keyword evidence="7 8" id="KW-0472">Membrane</keyword>
<keyword evidence="4 8" id="KW-0812">Transmembrane</keyword>
<comment type="caution">
    <text evidence="11">The sequence shown here is derived from an EMBL/GenBank/DDBJ whole genome shotgun (WGS) entry which is preliminary data.</text>
</comment>
<dbReference type="NCBIfam" id="TIGR00820">
    <property type="entry name" value="zip"/>
    <property type="match status" value="1"/>
</dbReference>
<dbReference type="Pfam" id="PF02535">
    <property type="entry name" value="Zip"/>
    <property type="match status" value="1"/>
</dbReference>
<dbReference type="OrthoDB" id="1739814at2759"/>
<gene>
    <name evidence="11" type="ORF">HPP92_026125</name>
</gene>
<feature type="transmembrane region" description="Helical" evidence="8">
    <location>
        <begin position="159"/>
        <end position="178"/>
    </location>
</feature>
<protein>
    <submittedName>
        <fullName evidence="11">Uncharacterized protein</fullName>
    </submittedName>
</protein>
<dbReference type="EMBL" id="JADCNL010000023">
    <property type="protein sequence ID" value="KAG0452154.1"/>
    <property type="molecule type" value="Genomic_DNA"/>
</dbReference>
<name>A0A835U761_VANPL</name>
<evidence type="ECO:0000256" key="7">
    <source>
        <dbReference type="ARBA" id="ARBA00023136"/>
    </source>
</evidence>
<feature type="transmembrane region" description="Helical" evidence="8">
    <location>
        <begin position="289"/>
        <end position="311"/>
    </location>
</feature>
<comment type="caution">
    <text evidence="8">Lacks conserved residue(s) required for the propagation of feature annotation.</text>
</comment>
<feature type="transmembrane region" description="Helical" evidence="8">
    <location>
        <begin position="219"/>
        <end position="241"/>
    </location>
</feature>
<evidence type="ECO:0000256" key="3">
    <source>
        <dbReference type="ARBA" id="ARBA00022448"/>
    </source>
</evidence>
<organism evidence="11 12">
    <name type="scientific">Vanilla planifolia</name>
    <name type="common">Vanilla</name>
    <dbReference type="NCBI Taxonomy" id="51239"/>
    <lineage>
        <taxon>Eukaryota</taxon>
        <taxon>Viridiplantae</taxon>
        <taxon>Streptophyta</taxon>
        <taxon>Embryophyta</taxon>
        <taxon>Tracheophyta</taxon>
        <taxon>Spermatophyta</taxon>
        <taxon>Magnoliopsida</taxon>
        <taxon>Liliopsida</taxon>
        <taxon>Asparagales</taxon>
        <taxon>Orchidaceae</taxon>
        <taxon>Vanilloideae</taxon>
        <taxon>Vanilleae</taxon>
        <taxon>Vanilla</taxon>
    </lineage>
</organism>
<evidence type="ECO:0000256" key="4">
    <source>
        <dbReference type="ARBA" id="ARBA00022692"/>
    </source>
</evidence>
<evidence type="ECO:0000256" key="2">
    <source>
        <dbReference type="ARBA" id="ARBA00006939"/>
    </source>
</evidence>
<feature type="compositionally biased region" description="Basic residues" evidence="9">
    <location>
        <begin position="37"/>
        <end position="47"/>
    </location>
</feature>
<evidence type="ECO:0000256" key="9">
    <source>
        <dbReference type="SAM" id="MobiDB-lite"/>
    </source>
</evidence>
<evidence type="ECO:0000256" key="5">
    <source>
        <dbReference type="ARBA" id="ARBA00022989"/>
    </source>
</evidence>
<evidence type="ECO:0000256" key="8">
    <source>
        <dbReference type="RuleBase" id="RU362088"/>
    </source>
</evidence>
<dbReference type="GO" id="GO:0005385">
    <property type="term" value="F:zinc ion transmembrane transporter activity"/>
    <property type="evidence" value="ECO:0007669"/>
    <property type="project" value="InterPro"/>
</dbReference>
<proteinExistence type="inferred from homology"/>
<feature type="transmembrane region" description="Helical" evidence="8">
    <location>
        <begin position="76"/>
        <end position="97"/>
    </location>
</feature>
<keyword evidence="12" id="KW-1185">Reference proteome</keyword>
<keyword evidence="10" id="KW-0732">Signal</keyword>
<evidence type="ECO:0000256" key="6">
    <source>
        <dbReference type="ARBA" id="ARBA00023065"/>
    </source>
</evidence>
<keyword evidence="5 8" id="KW-1133">Transmembrane helix</keyword>
<dbReference type="PANTHER" id="PTHR11040">
    <property type="entry name" value="ZINC/IRON TRANSPORTER"/>
    <property type="match status" value="1"/>
</dbReference>
<feature type="compositionally biased region" description="Basic and acidic residues" evidence="9">
    <location>
        <begin position="359"/>
        <end position="370"/>
    </location>
</feature>
<dbReference type="GO" id="GO:0005886">
    <property type="term" value="C:plasma membrane"/>
    <property type="evidence" value="ECO:0007669"/>
    <property type="project" value="TreeGrafter"/>
</dbReference>
<feature type="chain" id="PRO_5032483549" evidence="10">
    <location>
        <begin position="24"/>
        <end position="376"/>
    </location>
</feature>
<dbReference type="AlphaFoldDB" id="A0A835U761"/>
<feature type="region of interest" description="Disordered" evidence="9">
    <location>
        <begin position="350"/>
        <end position="376"/>
    </location>
</feature>
<comment type="subcellular location">
    <subcellularLocation>
        <location evidence="1 8">Membrane</location>
        <topology evidence="1 8">Multi-pass membrane protein</topology>
    </subcellularLocation>
</comment>